<name>A0A316UE62_9BASI</name>
<dbReference type="EMBL" id="KZ819321">
    <property type="protein sequence ID" value="PWN23506.1"/>
    <property type="molecule type" value="Genomic_DNA"/>
</dbReference>
<dbReference type="AlphaFoldDB" id="A0A316UE62"/>
<reference evidence="1 2" key="1">
    <citation type="journal article" date="2018" name="Mol. Biol. Evol.">
        <title>Broad Genomic Sampling Reveals a Smut Pathogenic Ancestry of the Fungal Clade Ustilaginomycotina.</title>
        <authorList>
            <person name="Kijpornyongpan T."/>
            <person name="Mondo S.J."/>
            <person name="Barry K."/>
            <person name="Sandor L."/>
            <person name="Lee J."/>
            <person name="Lipzen A."/>
            <person name="Pangilinan J."/>
            <person name="LaButti K."/>
            <person name="Hainaut M."/>
            <person name="Henrissat B."/>
            <person name="Grigoriev I.V."/>
            <person name="Spatafora J.W."/>
            <person name="Aime M.C."/>
        </authorList>
    </citation>
    <scope>NUCLEOTIDE SEQUENCE [LARGE SCALE GENOMIC DNA]</scope>
    <source>
        <strain evidence="1 2">MCA 4718</strain>
    </source>
</reference>
<proteinExistence type="predicted"/>
<gene>
    <name evidence="1" type="ORF">BCV69DRAFT_275034</name>
</gene>
<accession>A0A316UE62</accession>
<dbReference type="Proteomes" id="UP000245942">
    <property type="component" value="Unassembled WGS sequence"/>
</dbReference>
<sequence>MADAAKEDETVVVAIAPSSAPLVLQYKMFEQLLGDIWGCAKGAGVLSLGVWPLRFFQKLNEEFNDFDELSFGIPSQSLQHLSVTSSDDLGLIEWWGDPTDTHSVLICCMDWLIDTELRLEYPAGGIWSTSACIEVKDLRPESMLVQMPSAASQIPILKRPDSCWPRMIKDYDEKRVKVNTVLEVAWSTETVEDLERELALWNGSGRNAIVFKVWWKNREGDEAALKEELPPDTDDIEPWVRHASILFITQGAQDSCRKVWRVGQPAEDISLRDPERIREMRGPLAALPKEWFGVMPTPDEPATCFPILLETLLEALSGVKFRS</sequence>
<dbReference type="GeneID" id="37012792"/>
<organism evidence="1 2">
    <name type="scientific">Pseudomicrostroma glucosiphilum</name>
    <dbReference type="NCBI Taxonomy" id="1684307"/>
    <lineage>
        <taxon>Eukaryota</taxon>
        <taxon>Fungi</taxon>
        <taxon>Dikarya</taxon>
        <taxon>Basidiomycota</taxon>
        <taxon>Ustilaginomycotina</taxon>
        <taxon>Exobasidiomycetes</taxon>
        <taxon>Microstromatales</taxon>
        <taxon>Microstromatales incertae sedis</taxon>
        <taxon>Pseudomicrostroma</taxon>
    </lineage>
</organism>
<protein>
    <submittedName>
        <fullName evidence="1">Uncharacterized protein</fullName>
    </submittedName>
</protein>
<evidence type="ECO:0000313" key="1">
    <source>
        <dbReference type="EMBL" id="PWN23506.1"/>
    </source>
</evidence>
<keyword evidence="2" id="KW-1185">Reference proteome</keyword>
<evidence type="ECO:0000313" key="2">
    <source>
        <dbReference type="Proteomes" id="UP000245942"/>
    </source>
</evidence>
<dbReference type="RefSeq" id="XP_025350666.1">
    <property type="nucleotide sequence ID" value="XM_025491058.1"/>
</dbReference>